<proteinExistence type="predicted"/>
<dbReference type="InParanoid" id="A0A0Q3S261"/>
<name>A0A0Q3S261_BRADI</name>
<dbReference type="AlphaFoldDB" id="A0A0Q3S261"/>
<dbReference type="EMBL" id="CM000880">
    <property type="protein sequence ID" value="KQK19202.1"/>
    <property type="molecule type" value="Genomic_DNA"/>
</dbReference>
<keyword evidence="4" id="KW-1185">Reference proteome</keyword>
<accession>A0A0Q3S261</accession>
<reference evidence="3" key="3">
    <citation type="submission" date="2018-08" db="UniProtKB">
        <authorList>
            <consortium name="EnsemblPlants"/>
        </authorList>
    </citation>
    <scope>IDENTIFICATION</scope>
    <source>
        <strain evidence="3">cv. Bd21</strain>
    </source>
</reference>
<feature type="region of interest" description="Disordered" evidence="1">
    <location>
        <begin position="88"/>
        <end position="122"/>
    </location>
</feature>
<gene>
    <name evidence="2" type="ORF">BRADI_1g46943v3</name>
</gene>
<dbReference type="ExpressionAtlas" id="A0A0Q3S261">
    <property type="expression patterns" value="baseline"/>
</dbReference>
<evidence type="ECO:0000256" key="1">
    <source>
        <dbReference type="SAM" id="MobiDB-lite"/>
    </source>
</evidence>
<dbReference type="Proteomes" id="UP000008810">
    <property type="component" value="Chromosome 1"/>
</dbReference>
<organism evidence="2">
    <name type="scientific">Brachypodium distachyon</name>
    <name type="common">Purple false brome</name>
    <name type="synonym">Trachynia distachya</name>
    <dbReference type="NCBI Taxonomy" id="15368"/>
    <lineage>
        <taxon>Eukaryota</taxon>
        <taxon>Viridiplantae</taxon>
        <taxon>Streptophyta</taxon>
        <taxon>Embryophyta</taxon>
        <taxon>Tracheophyta</taxon>
        <taxon>Spermatophyta</taxon>
        <taxon>Magnoliopsida</taxon>
        <taxon>Liliopsida</taxon>
        <taxon>Poales</taxon>
        <taxon>Poaceae</taxon>
        <taxon>BOP clade</taxon>
        <taxon>Pooideae</taxon>
        <taxon>Stipodae</taxon>
        <taxon>Brachypodieae</taxon>
        <taxon>Brachypodium</taxon>
    </lineage>
</organism>
<protein>
    <submittedName>
        <fullName evidence="2 3">Uncharacterized protein</fullName>
    </submittedName>
</protein>
<evidence type="ECO:0000313" key="4">
    <source>
        <dbReference type="Proteomes" id="UP000008810"/>
    </source>
</evidence>
<sequence length="219" mass="24209">MQARLSLPAPLARSGTTPTRTRTAVHAPPPPPPPLIASAQLDERSCRWPRNPSPPTKLSAAPVPSLRPPLLVRSSTDEAACARPIPCDEEVPRVPDDRQDLTSANPTPACRRRMPRTGFTDDGDASMFSWLRDSDGSSSVGTELKYNADYFDPDWLIEHEFDDEVVAPARPVEDQGLNRGAVLAQQNRLLASMVDEEKCKNKELYDALINREIELAFQD</sequence>
<evidence type="ECO:0000313" key="3">
    <source>
        <dbReference type="EnsemblPlants" id="KQK19202"/>
    </source>
</evidence>
<reference evidence="2" key="2">
    <citation type="submission" date="2017-06" db="EMBL/GenBank/DDBJ databases">
        <title>WGS assembly of Brachypodium distachyon.</title>
        <authorList>
            <consortium name="The International Brachypodium Initiative"/>
            <person name="Lucas S."/>
            <person name="Harmon-Smith M."/>
            <person name="Lail K."/>
            <person name="Tice H."/>
            <person name="Grimwood J."/>
            <person name="Bruce D."/>
            <person name="Barry K."/>
            <person name="Shu S."/>
            <person name="Lindquist E."/>
            <person name="Wang M."/>
            <person name="Pitluck S."/>
            <person name="Vogel J.P."/>
            <person name="Garvin D.F."/>
            <person name="Mockler T.C."/>
            <person name="Schmutz J."/>
            <person name="Rokhsar D."/>
            <person name="Bevan M.W."/>
        </authorList>
    </citation>
    <scope>NUCLEOTIDE SEQUENCE</scope>
    <source>
        <strain evidence="2">Bd21</strain>
    </source>
</reference>
<dbReference type="EnsemblPlants" id="KQK19202">
    <property type="protein sequence ID" value="KQK19202"/>
    <property type="gene ID" value="BRADI_1g46943v3"/>
</dbReference>
<feature type="compositionally biased region" description="Basic and acidic residues" evidence="1">
    <location>
        <begin position="90"/>
        <end position="100"/>
    </location>
</feature>
<reference evidence="2 3" key="1">
    <citation type="journal article" date="2010" name="Nature">
        <title>Genome sequencing and analysis of the model grass Brachypodium distachyon.</title>
        <authorList>
            <consortium name="International Brachypodium Initiative"/>
        </authorList>
    </citation>
    <scope>NUCLEOTIDE SEQUENCE [LARGE SCALE GENOMIC DNA]</scope>
    <source>
        <strain evidence="2 3">Bd21</strain>
    </source>
</reference>
<dbReference type="Gramene" id="KQK19202">
    <property type="protein sequence ID" value="KQK19202"/>
    <property type="gene ID" value="BRADI_1g46943v3"/>
</dbReference>
<feature type="compositionally biased region" description="Low complexity" evidence="1">
    <location>
        <begin position="16"/>
        <end position="26"/>
    </location>
</feature>
<evidence type="ECO:0000313" key="2">
    <source>
        <dbReference type="EMBL" id="KQK19202.1"/>
    </source>
</evidence>
<feature type="region of interest" description="Disordered" evidence="1">
    <location>
        <begin position="1"/>
        <end position="66"/>
    </location>
</feature>